<dbReference type="RefSeq" id="WP_091333558.1">
    <property type="nucleotide sequence ID" value="NZ_FNYC01000001.1"/>
</dbReference>
<proteinExistence type="predicted"/>
<gene>
    <name evidence="1" type="ORF">SAMN04487997_0745</name>
</gene>
<sequence>MAAPYEEFADRLRQMLDRARFEEGRGRTGALADRYAVSRETARKWLAGLTLPELARIIELAKDFDASFEWLATGRGQVHLAVAEKSPTYRRLTDNESRLLDAFRKLPEHKRRLLVEFLS</sequence>
<dbReference type="AlphaFoldDB" id="A0A1H6QP60"/>
<protein>
    <submittedName>
        <fullName evidence="1">Bacteriophage CI repressor helix-turn-helix domain-containing protein</fullName>
    </submittedName>
</protein>
<dbReference type="InterPro" id="IPR010982">
    <property type="entry name" value="Lambda_DNA-bd_dom_sf"/>
</dbReference>
<organism evidence="1 2">
    <name type="scientific">Frateuria terrea</name>
    <dbReference type="NCBI Taxonomy" id="529704"/>
    <lineage>
        <taxon>Bacteria</taxon>
        <taxon>Pseudomonadati</taxon>
        <taxon>Pseudomonadota</taxon>
        <taxon>Gammaproteobacteria</taxon>
        <taxon>Lysobacterales</taxon>
        <taxon>Rhodanobacteraceae</taxon>
        <taxon>Frateuria</taxon>
    </lineage>
</organism>
<dbReference type="EMBL" id="FNYC01000001">
    <property type="protein sequence ID" value="SEI45409.1"/>
    <property type="molecule type" value="Genomic_DNA"/>
</dbReference>
<dbReference type="GO" id="GO:0003677">
    <property type="term" value="F:DNA binding"/>
    <property type="evidence" value="ECO:0007669"/>
    <property type="project" value="InterPro"/>
</dbReference>
<keyword evidence="2" id="KW-1185">Reference proteome</keyword>
<dbReference type="Proteomes" id="UP000199420">
    <property type="component" value="Unassembled WGS sequence"/>
</dbReference>
<dbReference type="OrthoDB" id="9772064at2"/>
<evidence type="ECO:0000313" key="2">
    <source>
        <dbReference type="Proteomes" id="UP000199420"/>
    </source>
</evidence>
<name>A0A1H6QP60_9GAMM</name>
<dbReference type="Gene3D" id="1.10.260.40">
    <property type="entry name" value="lambda repressor-like DNA-binding domains"/>
    <property type="match status" value="1"/>
</dbReference>
<reference evidence="1 2" key="1">
    <citation type="submission" date="2016-10" db="EMBL/GenBank/DDBJ databases">
        <authorList>
            <person name="de Groot N.N."/>
        </authorList>
    </citation>
    <scope>NUCLEOTIDE SEQUENCE [LARGE SCALE GENOMIC DNA]</scope>
    <source>
        <strain evidence="1 2">DSM 26515</strain>
    </source>
</reference>
<evidence type="ECO:0000313" key="1">
    <source>
        <dbReference type="EMBL" id="SEI45409.1"/>
    </source>
</evidence>
<accession>A0A1H6QP60</accession>
<dbReference type="SUPFAM" id="SSF47413">
    <property type="entry name" value="lambda repressor-like DNA-binding domains"/>
    <property type="match status" value="1"/>
</dbReference>